<keyword evidence="3" id="KW-1185">Reference proteome</keyword>
<evidence type="ECO:0000313" key="2">
    <source>
        <dbReference type="EMBL" id="KAJ8343140.1"/>
    </source>
</evidence>
<dbReference type="EMBL" id="JAINUG010003313">
    <property type="protein sequence ID" value="KAJ8343140.1"/>
    <property type="molecule type" value="Genomic_DNA"/>
</dbReference>
<proteinExistence type="predicted"/>
<gene>
    <name evidence="2" type="ORF">AAFF_G00248420</name>
</gene>
<protein>
    <submittedName>
        <fullName evidence="2">Uncharacterized protein</fullName>
    </submittedName>
</protein>
<dbReference type="Proteomes" id="UP001221898">
    <property type="component" value="Unassembled WGS sequence"/>
</dbReference>
<evidence type="ECO:0000313" key="3">
    <source>
        <dbReference type="Proteomes" id="UP001221898"/>
    </source>
</evidence>
<feature type="region of interest" description="Disordered" evidence="1">
    <location>
        <begin position="26"/>
        <end position="46"/>
    </location>
</feature>
<dbReference type="AlphaFoldDB" id="A0AAD7QZS5"/>
<feature type="non-terminal residue" evidence="2">
    <location>
        <position position="1"/>
    </location>
</feature>
<name>A0AAD7QZS5_9TELE</name>
<feature type="non-terminal residue" evidence="2">
    <location>
        <position position="93"/>
    </location>
</feature>
<evidence type="ECO:0000256" key="1">
    <source>
        <dbReference type="SAM" id="MobiDB-lite"/>
    </source>
</evidence>
<reference evidence="2" key="1">
    <citation type="journal article" date="2023" name="Science">
        <title>Genome structures resolve the early diversification of teleost fishes.</title>
        <authorList>
            <person name="Parey E."/>
            <person name="Louis A."/>
            <person name="Montfort J."/>
            <person name="Bouchez O."/>
            <person name="Roques C."/>
            <person name="Iampietro C."/>
            <person name="Lluch J."/>
            <person name="Castinel A."/>
            <person name="Donnadieu C."/>
            <person name="Desvignes T."/>
            <person name="Floi Bucao C."/>
            <person name="Jouanno E."/>
            <person name="Wen M."/>
            <person name="Mejri S."/>
            <person name="Dirks R."/>
            <person name="Jansen H."/>
            <person name="Henkel C."/>
            <person name="Chen W.J."/>
            <person name="Zahm M."/>
            <person name="Cabau C."/>
            <person name="Klopp C."/>
            <person name="Thompson A.W."/>
            <person name="Robinson-Rechavi M."/>
            <person name="Braasch I."/>
            <person name="Lecointre G."/>
            <person name="Bobe J."/>
            <person name="Postlethwait J.H."/>
            <person name="Berthelot C."/>
            <person name="Roest Crollius H."/>
            <person name="Guiguen Y."/>
        </authorList>
    </citation>
    <scope>NUCLEOTIDE SEQUENCE</scope>
    <source>
        <strain evidence="2">NC1722</strain>
    </source>
</reference>
<sequence length="93" mass="10071">TSTGSVITPKLRDHLTGFQAGLAPRIPAGLSRQRRLNPQTPGTRPGLHVRQLRAQALISKTWASQNPCLGSRQAWPRPCSISRAHLAGSQAWA</sequence>
<comment type="caution">
    <text evidence="2">The sequence shown here is derived from an EMBL/GenBank/DDBJ whole genome shotgun (WGS) entry which is preliminary data.</text>
</comment>
<organism evidence="2 3">
    <name type="scientific">Aldrovandia affinis</name>
    <dbReference type="NCBI Taxonomy" id="143900"/>
    <lineage>
        <taxon>Eukaryota</taxon>
        <taxon>Metazoa</taxon>
        <taxon>Chordata</taxon>
        <taxon>Craniata</taxon>
        <taxon>Vertebrata</taxon>
        <taxon>Euteleostomi</taxon>
        <taxon>Actinopterygii</taxon>
        <taxon>Neopterygii</taxon>
        <taxon>Teleostei</taxon>
        <taxon>Notacanthiformes</taxon>
        <taxon>Halosauridae</taxon>
        <taxon>Aldrovandia</taxon>
    </lineage>
</organism>
<accession>A0AAD7QZS5</accession>